<feature type="region of interest" description="Disordered" evidence="1">
    <location>
        <begin position="121"/>
        <end position="286"/>
    </location>
</feature>
<evidence type="ECO:0000313" key="3">
    <source>
        <dbReference type="Proteomes" id="UP000297280"/>
    </source>
</evidence>
<feature type="compositionally biased region" description="Polar residues" evidence="1">
    <location>
        <begin position="41"/>
        <end position="58"/>
    </location>
</feature>
<feature type="region of interest" description="Disordered" evidence="1">
    <location>
        <begin position="1"/>
        <end position="106"/>
    </location>
</feature>
<dbReference type="STRING" id="87229.A0A4Z1KMQ4"/>
<organism evidence="2 3">
    <name type="scientific">Botrytis porri</name>
    <dbReference type="NCBI Taxonomy" id="87229"/>
    <lineage>
        <taxon>Eukaryota</taxon>
        <taxon>Fungi</taxon>
        <taxon>Dikarya</taxon>
        <taxon>Ascomycota</taxon>
        <taxon>Pezizomycotina</taxon>
        <taxon>Leotiomycetes</taxon>
        <taxon>Helotiales</taxon>
        <taxon>Sclerotiniaceae</taxon>
        <taxon>Botrytis</taxon>
    </lineage>
</organism>
<feature type="compositionally biased region" description="Pro residues" evidence="1">
    <location>
        <begin position="148"/>
        <end position="166"/>
    </location>
</feature>
<feature type="compositionally biased region" description="Low complexity" evidence="1">
    <location>
        <begin position="266"/>
        <end position="276"/>
    </location>
</feature>
<evidence type="ECO:0000256" key="1">
    <source>
        <dbReference type="SAM" id="MobiDB-lite"/>
    </source>
</evidence>
<name>A0A4Z1KMQ4_9HELO</name>
<dbReference type="OrthoDB" id="3554648at2759"/>
<comment type="caution">
    <text evidence="2">The sequence shown here is derived from an EMBL/GenBank/DDBJ whole genome shotgun (WGS) entry which is preliminary data.</text>
</comment>
<dbReference type="Proteomes" id="UP000297280">
    <property type="component" value="Unassembled WGS sequence"/>
</dbReference>
<proteinExistence type="predicted"/>
<feature type="compositionally biased region" description="Pro residues" evidence="1">
    <location>
        <begin position="186"/>
        <end position="202"/>
    </location>
</feature>
<evidence type="ECO:0000313" key="2">
    <source>
        <dbReference type="EMBL" id="TGO87291.1"/>
    </source>
</evidence>
<reference evidence="2 3" key="1">
    <citation type="submission" date="2017-12" db="EMBL/GenBank/DDBJ databases">
        <title>Comparative genomics of Botrytis spp.</title>
        <authorList>
            <person name="Valero-Jimenez C.A."/>
            <person name="Tapia P."/>
            <person name="Veloso J."/>
            <person name="Silva-Moreno E."/>
            <person name="Staats M."/>
            <person name="Valdes J.H."/>
            <person name="Van Kan J.A.L."/>
        </authorList>
    </citation>
    <scope>NUCLEOTIDE SEQUENCE [LARGE SCALE GENOMIC DNA]</scope>
    <source>
        <strain evidence="2 3">MUCL3349</strain>
    </source>
</reference>
<keyword evidence="3" id="KW-1185">Reference proteome</keyword>
<feature type="compositionally biased region" description="Low complexity" evidence="1">
    <location>
        <begin position="123"/>
        <end position="147"/>
    </location>
</feature>
<dbReference type="EMBL" id="PQXO01000236">
    <property type="protein sequence ID" value="TGO87291.1"/>
    <property type="molecule type" value="Genomic_DNA"/>
</dbReference>
<protein>
    <submittedName>
        <fullName evidence="2">Uncharacterized protein</fullName>
    </submittedName>
</protein>
<sequence>MLDSTSNRKENTPLELVSKRIRRDSHQEATPPFKKHKRSEWPTSTEPSAGYSTRSISDSALEDQDLITLSRVDTPPRKDGVDARTSPSKVITFTSPLETGPSSQIHARISEIKSILATKENTPASPLSLQSSSDVSPPSLSGPSDDMLPPPSPRPKNLRLPPPSPRPENLTLPPLPPRPSSDISSPPSPGPSDDMLPPPSPRPKNLTLPVLPPRPSNTIPPPPRPTNAMFPPLPPRPSNTMPPPPRPTNSKVSRGNNTGKDQERMSSSASTSPSSSQTLNPKPVKLRLKLINSKKLINGKSRKRNIGKCLADDEAIDVTHDIHVSKESDSDEKVDREEGLAEETGTLKFSTSTVSPQTSPPMTRSSQINRGTMLESSKAKSVYSEVIKMLRQSKKSLRPKNDGIPFPNPPEPPYATTYRGLDLKAQIEAHKCELCIPYGWKIPNPRLENPPIPGPLYRKVLHLRRDCDKTITTAIEFTDVLGEDNVHAFLDRAENDAYNAGMPKNLEPRILAVRWDNGAQMGSQVYRSIYSFYRDPYVFVVGHSLGWRLVIEKMRGMFLSKQNWIIWWTEKDYDEDWNTDLSR</sequence>
<gene>
    <name evidence="2" type="ORF">BPOR_0236g00140</name>
</gene>
<feature type="compositionally biased region" description="Basic and acidic residues" evidence="1">
    <location>
        <begin position="1"/>
        <end position="12"/>
    </location>
</feature>
<feature type="compositionally biased region" description="Polar residues" evidence="1">
    <location>
        <begin position="85"/>
        <end position="105"/>
    </location>
</feature>
<dbReference type="AlphaFoldDB" id="A0A4Z1KMQ4"/>
<accession>A0A4Z1KMQ4</accession>
<feature type="compositionally biased region" description="Pro residues" evidence="1">
    <location>
        <begin position="210"/>
        <end position="247"/>
    </location>
</feature>